<feature type="binding site" evidence="6">
    <location>
        <position position="52"/>
    </location>
    <ligand>
        <name>S-adenosyl-L-methionine</name>
        <dbReference type="ChEBI" id="CHEBI:59789"/>
    </ligand>
</feature>
<dbReference type="STRING" id="266809.PM03_05770"/>
<evidence type="ECO:0000313" key="7">
    <source>
        <dbReference type="EMBL" id="CUH60344.1"/>
    </source>
</evidence>
<dbReference type="Proteomes" id="UP000051298">
    <property type="component" value="Unassembled WGS sequence"/>
</dbReference>
<dbReference type="InterPro" id="IPR029063">
    <property type="entry name" value="SAM-dependent_MTases_sf"/>
</dbReference>
<dbReference type="RefSeq" id="WP_038006448.1">
    <property type="nucleotide sequence ID" value="NZ_CP107618.1"/>
</dbReference>
<comment type="similarity">
    <text evidence="1 6">Belongs to the methyltransferase superfamily. RsmH family.</text>
</comment>
<sequence>MATADPHIPVLIDALIEATAPVSGVWIDGTFGAGGYTRRLLEAGADQVIGLDRDPMVFEMAKPWAADYGDRLKMVETVFSKMDEVSAPVDGVVLDLGVSSMQLDMAERGFSFMRSGPLDMRMGRDGITAAELIDQSDEAHLADILHHYGEERAARRIARALVRDRPFKTTAQLAETIEKCLPRSKPGQSHPATRSFQALRIAVNDEFGELIRGLAAAERVLKPGGQLAVVTFHSLEDRVVKRFFTARSDTGGGGSRYAPETAAREAEFILTPRKAIAPREDEVARNPRARSARLRVAKRTEKMPGPLDVSKMALPKITETQGL</sequence>
<gene>
    <name evidence="6 7" type="primary">rsmH</name>
    <name evidence="7" type="ORF">THS5294_01633</name>
</gene>
<organism evidence="7 8">
    <name type="scientific">Thalassobacter stenotrophicus</name>
    <dbReference type="NCBI Taxonomy" id="266809"/>
    <lineage>
        <taxon>Bacteria</taxon>
        <taxon>Pseudomonadati</taxon>
        <taxon>Pseudomonadota</taxon>
        <taxon>Alphaproteobacteria</taxon>
        <taxon>Rhodobacterales</taxon>
        <taxon>Roseobacteraceae</taxon>
        <taxon>Thalassobacter</taxon>
    </lineage>
</organism>
<feature type="binding site" evidence="6">
    <location>
        <position position="95"/>
    </location>
    <ligand>
        <name>S-adenosyl-L-methionine</name>
        <dbReference type="ChEBI" id="CHEBI:59789"/>
    </ligand>
</feature>
<dbReference type="EC" id="2.1.1.199" evidence="6"/>
<keyword evidence="6" id="KW-0963">Cytoplasm</keyword>
<feature type="binding site" evidence="6">
    <location>
        <position position="102"/>
    </location>
    <ligand>
        <name>S-adenosyl-L-methionine</name>
        <dbReference type="ChEBI" id="CHEBI:59789"/>
    </ligand>
</feature>
<dbReference type="PANTHER" id="PTHR11265">
    <property type="entry name" value="S-ADENOSYL-METHYLTRANSFERASE MRAW"/>
    <property type="match status" value="1"/>
</dbReference>
<dbReference type="EMBL" id="CYRX01000025">
    <property type="protein sequence ID" value="CUH60344.1"/>
    <property type="molecule type" value="Genomic_DNA"/>
</dbReference>
<keyword evidence="2 6" id="KW-0698">rRNA processing</keyword>
<proteinExistence type="inferred from homology"/>
<dbReference type="GO" id="GO:0070475">
    <property type="term" value="P:rRNA base methylation"/>
    <property type="evidence" value="ECO:0007669"/>
    <property type="project" value="UniProtKB-UniRule"/>
</dbReference>
<keyword evidence="4 6" id="KW-0808">Transferase</keyword>
<keyword evidence="3 6" id="KW-0489">Methyltransferase</keyword>
<evidence type="ECO:0000256" key="1">
    <source>
        <dbReference type="ARBA" id="ARBA00010396"/>
    </source>
</evidence>
<evidence type="ECO:0000256" key="2">
    <source>
        <dbReference type="ARBA" id="ARBA00022552"/>
    </source>
</evidence>
<dbReference type="Gene3D" id="3.40.50.150">
    <property type="entry name" value="Vaccinia Virus protein VP39"/>
    <property type="match status" value="1"/>
</dbReference>
<dbReference type="GO" id="GO:0071424">
    <property type="term" value="F:rRNA (cytosine-N4-)-methyltransferase activity"/>
    <property type="evidence" value="ECO:0007669"/>
    <property type="project" value="UniProtKB-UniRule"/>
</dbReference>
<dbReference type="NCBIfam" id="TIGR00006">
    <property type="entry name" value="16S rRNA (cytosine(1402)-N(4))-methyltransferase RsmH"/>
    <property type="match status" value="1"/>
</dbReference>
<keyword evidence="5 6" id="KW-0949">S-adenosyl-L-methionine</keyword>
<evidence type="ECO:0000313" key="8">
    <source>
        <dbReference type="Proteomes" id="UP000051298"/>
    </source>
</evidence>
<evidence type="ECO:0000256" key="5">
    <source>
        <dbReference type="ARBA" id="ARBA00022691"/>
    </source>
</evidence>
<dbReference type="Gene3D" id="1.10.150.170">
    <property type="entry name" value="Putative methyltransferase TM0872, insert domain"/>
    <property type="match status" value="1"/>
</dbReference>
<dbReference type="InterPro" id="IPR002903">
    <property type="entry name" value="RsmH"/>
</dbReference>
<feature type="binding site" evidence="6">
    <location>
        <position position="79"/>
    </location>
    <ligand>
        <name>S-adenosyl-L-methionine</name>
        <dbReference type="ChEBI" id="CHEBI:59789"/>
    </ligand>
</feature>
<comment type="catalytic activity">
    <reaction evidence="6">
        <text>cytidine(1402) in 16S rRNA + S-adenosyl-L-methionine = N(4)-methylcytidine(1402) in 16S rRNA + S-adenosyl-L-homocysteine + H(+)</text>
        <dbReference type="Rhea" id="RHEA:42928"/>
        <dbReference type="Rhea" id="RHEA-COMP:10286"/>
        <dbReference type="Rhea" id="RHEA-COMP:10287"/>
        <dbReference type="ChEBI" id="CHEBI:15378"/>
        <dbReference type="ChEBI" id="CHEBI:57856"/>
        <dbReference type="ChEBI" id="CHEBI:59789"/>
        <dbReference type="ChEBI" id="CHEBI:74506"/>
        <dbReference type="ChEBI" id="CHEBI:82748"/>
        <dbReference type="EC" id="2.1.1.199"/>
    </reaction>
</comment>
<dbReference type="GO" id="GO:0005737">
    <property type="term" value="C:cytoplasm"/>
    <property type="evidence" value="ECO:0007669"/>
    <property type="project" value="UniProtKB-SubCell"/>
</dbReference>
<dbReference type="PANTHER" id="PTHR11265:SF0">
    <property type="entry name" value="12S RRNA N4-METHYLCYTIDINE METHYLTRANSFERASE"/>
    <property type="match status" value="1"/>
</dbReference>
<dbReference type="Pfam" id="PF01795">
    <property type="entry name" value="Methyltransf_5"/>
    <property type="match status" value="1"/>
</dbReference>
<evidence type="ECO:0000256" key="3">
    <source>
        <dbReference type="ARBA" id="ARBA00022603"/>
    </source>
</evidence>
<comment type="subcellular location">
    <subcellularLocation>
        <location evidence="6">Cytoplasm</location>
    </subcellularLocation>
</comment>
<reference evidence="7 8" key="1">
    <citation type="submission" date="2015-09" db="EMBL/GenBank/DDBJ databases">
        <authorList>
            <consortium name="Swine Surveillance"/>
        </authorList>
    </citation>
    <scope>NUCLEOTIDE SEQUENCE [LARGE SCALE GENOMIC DNA]</scope>
    <source>
        <strain evidence="7 8">CECT 5294</strain>
    </source>
</reference>
<dbReference type="CDD" id="cd02440">
    <property type="entry name" value="AdoMet_MTases"/>
    <property type="match status" value="1"/>
</dbReference>
<dbReference type="AlphaFoldDB" id="A0A0P1FGY3"/>
<dbReference type="HAMAP" id="MF_01007">
    <property type="entry name" value="16SrRNA_methyltr_H"/>
    <property type="match status" value="1"/>
</dbReference>
<comment type="function">
    <text evidence="6">Specifically methylates the N4 position of cytidine in position 1402 (C1402) of 16S rRNA.</text>
</comment>
<name>A0A0P1FGY3_9RHOB</name>
<feature type="binding site" evidence="6">
    <location>
        <begin position="34"/>
        <end position="36"/>
    </location>
    <ligand>
        <name>S-adenosyl-L-methionine</name>
        <dbReference type="ChEBI" id="CHEBI:59789"/>
    </ligand>
</feature>
<evidence type="ECO:0000256" key="4">
    <source>
        <dbReference type="ARBA" id="ARBA00022679"/>
    </source>
</evidence>
<dbReference type="InterPro" id="IPR023397">
    <property type="entry name" value="SAM-dep_MeTrfase_MraW_recog"/>
</dbReference>
<accession>A0A0P1FGY3</accession>
<dbReference type="SUPFAM" id="SSF81799">
    <property type="entry name" value="Putative methyltransferase TM0872, insert domain"/>
    <property type="match status" value="1"/>
</dbReference>
<dbReference type="SUPFAM" id="SSF53335">
    <property type="entry name" value="S-adenosyl-L-methionine-dependent methyltransferases"/>
    <property type="match status" value="1"/>
</dbReference>
<dbReference type="PIRSF" id="PIRSF004486">
    <property type="entry name" value="MraW"/>
    <property type="match status" value="1"/>
</dbReference>
<protein>
    <recommendedName>
        <fullName evidence="6">Ribosomal RNA small subunit methyltransferase H</fullName>
        <ecNumber evidence="6">2.1.1.199</ecNumber>
    </recommendedName>
    <alternativeName>
        <fullName evidence="6">16S rRNA m(4)C1402 methyltransferase</fullName>
    </alternativeName>
    <alternativeName>
        <fullName evidence="6">rRNA (cytosine-N(4)-)-methyltransferase RsmH</fullName>
    </alternativeName>
</protein>
<dbReference type="eggNOG" id="COG0275">
    <property type="taxonomic scope" value="Bacteria"/>
</dbReference>
<evidence type="ECO:0000256" key="6">
    <source>
        <dbReference type="HAMAP-Rule" id="MF_01007"/>
    </source>
</evidence>